<keyword evidence="3" id="KW-0131">Cell cycle</keyword>
<feature type="coiled-coil region" evidence="1">
    <location>
        <begin position="97"/>
        <end position="124"/>
    </location>
</feature>
<keyword evidence="3" id="KW-0132">Cell division</keyword>
<dbReference type="EMBL" id="WTZA01000001">
    <property type="protein sequence ID" value="MXO73950.1"/>
    <property type="molecule type" value="Genomic_DNA"/>
</dbReference>
<dbReference type="InterPro" id="IPR036192">
    <property type="entry name" value="Cell_div_ZapA-like_sf"/>
</dbReference>
<dbReference type="GO" id="GO:0051301">
    <property type="term" value="P:cell division"/>
    <property type="evidence" value="ECO:0007669"/>
    <property type="project" value="UniProtKB-KW"/>
</dbReference>
<reference evidence="3 4" key="1">
    <citation type="submission" date="2019-12" db="EMBL/GenBank/DDBJ databases">
        <title>Genomic-based taxomic classification of the family Erythrobacteraceae.</title>
        <authorList>
            <person name="Xu L."/>
        </authorList>
    </citation>
    <scope>NUCLEOTIDE SEQUENCE [LARGE SCALE GENOMIC DNA]</scope>
    <source>
        <strain evidence="3 4">100921-2</strain>
    </source>
</reference>
<protein>
    <submittedName>
        <fullName evidence="3">Cell division protein ZapA</fullName>
    </submittedName>
</protein>
<evidence type="ECO:0000256" key="2">
    <source>
        <dbReference type="SAM" id="MobiDB-lite"/>
    </source>
</evidence>
<gene>
    <name evidence="3" type="primary">zapA</name>
    <name evidence="3" type="ORF">GRI40_01770</name>
</gene>
<organism evidence="3 4">
    <name type="scientific">Tsuneonella aeria</name>
    <dbReference type="NCBI Taxonomy" id="1837929"/>
    <lineage>
        <taxon>Bacteria</taxon>
        <taxon>Pseudomonadati</taxon>
        <taxon>Pseudomonadota</taxon>
        <taxon>Alphaproteobacteria</taxon>
        <taxon>Sphingomonadales</taxon>
        <taxon>Erythrobacteraceae</taxon>
        <taxon>Tsuneonella</taxon>
    </lineage>
</organism>
<comment type="caution">
    <text evidence="3">The sequence shown here is derived from an EMBL/GenBank/DDBJ whole genome shotgun (WGS) entry which is preliminary data.</text>
</comment>
<dbReference type="Pfam" id="PF05164">
    <property type="entry name" value="ZapA"/>
    <property type="match status" value="1"/>
</dbReference>
<evidence type="ECO:0000256" key="1">
    <source>
        <dbReference type="SAM" id="Coils"/>
    </source>
</evidence>
<keyword evidence="4" id="KW-1185">Reference proteome</keyword>
<feature type="compositionally biased region" description="Basic and acidic residues" evidence="2">
    <location>
        <begin position="64"/>
        <end position="91"/>
    </location>
</feature>
<accession>A0A6I4TCR8</accession>
<dbReference type="OrthoDB" id="9797575at2"/>
<keyword evidence="1" id="KW-0175">Coiled coil</keyword>
<dbReference type="AlphaFoldDB" id="A0A6I4TCR8"/>
<sequence>MSEVALSVGGRIFRVACAAGEEDRVIRLGALVSDKLVALGNLSGHEAQNLLFAALILADEAHQPHAAEDRDGANAEREMEAARTRQSDEPARAASVNEALQGELAAARKHAEDLSSRLASVTSERDELAAHVQALGTADQAPQMADLAPALERLAQMLEECADKLESGRPNT</sequence>
<name>A0A6I4TCR8_9SPHN</name>
<dbReference type="SUPFAM" id="SSF102829">
    <property type="entry name" value="Cell division protein ZapA-like"/>
    <property type="match status" value="1"/>
</dbReference>
<evidence type="ECO:0000313" key="3">
    <source>
        <dbReference type="EMBL" id="MXO73950.1"/>
    </source>
</evidence>
<evidence type="ECO:0000313" key="4">
    <source>
        <dbReference type="Proteomes" id="UP000439522"/>
    </source>
</evidence>
<dbReference type="InterPro" id="IPR007838">
    <property type="entry name" value="Cell_div_ZapA-like"/>
</dbReference>
<dbReference type="Proteomes" id="UP000439522">
    <property type="component" value="Unassembled WGS sequence"/>
</dbReference>
<feature type="region of interest" description="Disordered" evidence="2">
    <location>
        <begin position="64"/>
        <end position="96"/>
    </location>
</feature>
<proteinExistence type="predicted"/>
<dbReference type="RefSeq" id="WP_160609753.1">
    <property type="nucleotide sequence ID" value="NZ_WTZA01000001.1"/>
</dbReference>